<evidence type="ECO:0000313" key="3">
    <source>
        <dbReference type="Proteomes" id="UP000321301"/>
    </source>
</evidence>
<proteinExistence type="predicted"/>
<dbReference type="AlphaFoldDB" id="A0A512CG10"/>
<comment type="caution">
    <text evidence="2">The sequence shown here is derived from an EMBL/GenBank/DDBJ whole genome shotgun (WGS) entry which is preliminary data.</text>
</comment>
<dbReference type="Proteomes" id="UP000321301">
    <property type="component" value="Unassembled WGS sequence"/>
</dbReference>
<dbReference type="EMBL" id="BJYV01000021">
    <property type="protein sequence ID" value="GEO23142.1"/>
    <property type="molecule type" value="Genomic_DNA"/>
</dbReference>
<keyword evidence="1" id="KW-0472">Membrane</keyword>
<evidence type="ECO:0000256" key="1">
    <source>
        <dbReference type="SAM" id="Phobius"/>
    </source>
</evidence>
<keyword evidence="3" id="KW-1185">Reference proteome</keyword>
<feature type="transmembrane region" description="Helical" evidence="1">
    <location>
        <begin position="70"/>
        <end position="87"/>
    </location>
</feature>
<gene>
    <name evidence="2" type="ORF">CQA01_36760</name>
</gene>
<organism evidence="2 3">
    <name type="scientific">Cyclobacterium qasimii</name>
    <dbReference type="NCBI Taxonomy" id="1350429"/>
    <lineage>
        <taxon>Bacteria</taxon>
        <taxon>Pseudomonadati</taxon>
        <taxon>Bacteroidota</taxon>
        <taxon>Cytophagia</taxon>
        <taxon>Cytophagales</taxon>
        <taxon>Cyclobacteriaceae</taxon>
        <taxon>Cyclobacterium</taxon>
    </lineage>
</organism>
<evidence type="ECO:0000313" key="2">
    <source>
        <dbReference type="EMBL" id="GEO23142.1"/>
    </source>
</evidence>
<reference evidence="2 3" key="1">
    <citation type="submission" date="2019-07" db="EMBL/GenBank/DDBJ databases">
        <title>Whole genome shotgun sequence of Cyclobacterium qasimii NBRC 106168.</title>
        <authorList>
            <person name="Hosoyama A."/>
            <person name="Uohara A."/>
            <person name="Ohji S."/>
            <person name="Ichikawa N."/>
        </authorList>
    </citation>
    <scope>NUCLEOTIDE SEQUENCE [LARGE SCALE GENOMIC DNA]</scope>
    <source>
        <strain evidence="2 3">NBRC 106168</strain>
    </source>
</reference>
<protein>
    <submittedName>
        <fullName evidence="2">Uncharacterized protein</fullName>
    </submittedName>
</protein>
<keyword evidence="1" id="KW-0812">Transmembrane</keyword>
<dbReference type="RefSeq" id="WP_040417534.1">
    <property type="nucleotide sequence ID" value="NZ_BJYV01000021.1"/>
</dbReference>
<keyword evidence="1" id="KW-1133">Transmembrane helix</keyword>
<sequence>MENKHEELWDKYWKGETTLEEENMLFSEVEADQQGGSLKDFFSGIQAIRSEKPIAVQLPLPKQKYPWQKLAAVLLVFLTVTACWWGYKEYEQQQQEMAYQQVVEAMGKIQLNLRKGTSHLESMEKIKYLNSGVNWYDNNKNN</sequence>
<name>A0A512CG10_9BACT</name>
<accession>A0A512CG10</accession>